<dbReference type="InterPro" id="IPR036236">
    <property type="entry name" value="Znf_C2H2_sf"/>
</dbReference>
<keyword evidence="1" id="KW-0479">Metal-binding</keyword>
<dbReference type="AlphaFoldDB" id="A0A8D8TPW4"/>
<evidence type="ECO:0000259" key="2">
    <source>
        <dbReference type="PROSITE" id="PS50157"/>
    </source>
</evidence>
<dbReference type="InterPro" id="IPR013087">
    <property type="entry name" value="Znf_C2H2_type"/>
</dbReference>
<organism evidence="3">
    <name type="scientific">Cacopsylla melanoneura</name>
    <dbReference type="NCBI Taxonomy" id="428564"/>
    <lineage>
        <taxon>Eukaryota</taxon>
        <taxon>Metazoa</taxon>
        <taxon>Ecdysozoa</taxon>
        <taxon>Arthropoda</taxon>
        <taxon>Hexapoda</taxon>
        <taxon>Insecta</taxon>
        <taxon>Pterygota</taxon>
        <taxon>Neoptera</taxon>
        <taxon>Paraneoptera</taxon>
        <taxon>Hemiptera</taxon>
        <taxon>Sternorrhyncha</taxon>
        <taxon>Psylloidea</taxon>
        <taxon>Psyllidae</taxon>
        <taxon>Psyllinae</taxon>
        <taxon>Cacopsylla</taxon>
    </lineage>
</organism>
<accession>A0A8D8TPW4</accession>
<evidence type="ECO:0000313" key="3">
    <source>
        <dbReference type="EMBL" id="CAG6690075.1"/>
    </source>
</evidence>
<name>A0A8D8TPW4_9HEMI</name>
<dbReference type="GO" id="GO:0008270">
    <property type="term" value="F:zinc ion binding"/>
    <property type="evidence" value="ECO:0007669"/>
    <property type="project" value="UniProtKB-KW"/>
</dbReference>
<dbReference type="SMART" id="SM00355">
    <property type="entry name" value="ZnF_C2H2"/>
    <property type="match status" value="1"/>
</dbReference>
<dbReference type="PROSITE" id="PS50157">
    <property type="entry name" value="ZINC_FINGER_C2H2_2"/>
    <property type="match status" value="1"/>
</dbReference>
<dbReference type="Gene3D" id="3.30.160.60">
    <property type="entry name" value="Classic Zinc Finger"/>
    <property type="match status" value="1"/>
</dbReference>
<proteinExistence type="predicted"/>
<evidence type="ECO:0000256" key="1">
    <source>
        <dbReference type="PROSITE-ProRule" id="PRU00042"/>
    </source>
</evidence>
<dbReference type="Pfam" id="PF12874">
    <property type="entry name" value="zf-met"/>
    <property type="match status" value="1"/>
</dbReference>
<dbReference type="SUPFAM" id="SSF57667">
    <property type="entry name" value="beta-beta-alpha zinc fingers"/>
    <property type="match status" value="1"/>
</dbReference>
<sequence>MIVCMKSNPQLVYKHIKEEHRNPEEENHNPDLQCPACNTRYKSKSGLESHLRNKHSNYNRKQATINQTCEAPVNHKQTNVIKVNTNSTDNPHITTTFNAEHVEDLI</sequence>
<keyword evidence="1" id="KW-0862">Zinc</keyword>
<protein>
    <recommendedName>
        <fullName evidence="2">C2H2-type domain-containing protein</fullName>
    </recommendedName>
</protein>
<feature type="domain" description="C2H2-type" evidence="2">
    <location>
        <begin position="32"/>
        <end position="60"/>
    </location>
</feature>
<keyword evidence="1" id="KW-0863">Zinc-finger</keyword>
<reference evidence="3" key="1">
    <citation type="submission" date="2021-05" db="EMBL/GenBank/DDBJ databases">
        <authorList>
            <person name="Alioto T."/>
            <person name="Alioto T."/>
            <person name="Gomez Garrido J."/>
        </authorList>
    </citation>
    <scope>NUCLEOTIDE SEQUENCE</scope>
</reference>
<dbReference type="PROSITE" id="PS00028">
    <property type="entry name" value="ZINC_FINGER_C2H2_1"/>
    <property type="match status" value="1"/>
</dbReference>
<dbReference type="EMBL" id="HBUF01295771">
    <property type="protein sequence ID" value="CAG6690075.1"/>
    <property type="molecule type" value="Transcribed_RNA"/>
</dbReference>